<sequence>MIAALERPRTTEDSIVANLGSVAFDDEEARRQEELLGFDQSSSRFLVSDGDQDYFVGVARPADGPESICLVTVEHLITRSGEADGPQWHDTGVRTLSCGGVRSQPLFATDGGGTIRAVLVRDGMDPGAYSTGMRRVHANLWVREG</sequence>
<reference evidence="1 2" key="1">
    <citation type="submission" date="2017-11" db="EMBL/GenBank/DDBJ databases">
        <title>Genomic Encyclopedia of Archaeal and Bacterial Type Strains, Phase II (KMG-II): From Individual Species to Whole Genera.</title>
        <authorList>
            <person name="Goeker M."/>
        </authorList>
    </citation>
    <scope>NUCLEOTIDE SEQUENCE [LARGE SCALE GENOMIC DNA]</scope>
    <source>
        <strain evidence="1 2">DSM 25625</strain>
    </source>
</reference>
<proteinExistence type="predicted"/>
<dbReference type="AlphaFoldDB" id="A0A2M9C4E0"/>
<protein>
    <submittedName>
        <fullName evidence="1">Uncharacterized protein</fullName>
    </submittedName>
</protein>
<dbReference type="Proteomes" id="UP000230161">
    <property type="component" value="Unassembled WGS sequence"/>
</dbReference>
<keyword evidence="2" id="KW-1185">Reference proteome</keyword>
<organism evidence="1 2">
    <name type="scientific">Compostimonas suwonensis</name>
    <dbReference type="NCBI Taxonomy" id="1048394"/>
    <lineage>
        <taxon>Bacteria</taxon>
        <taxon>Bacillati</taxon>
        <taxon>Actinomycetota</taxon>
        <taxon>Actinomycetes</taxon>
        <taxon>Micrococcales</taxon>
        <taxon>Microbacteriaceae</taxon>
        <taxon>Compostimonas</taxon>
    </lineage>
</organism>
<evidence type="ECO:0000313" key="2">
    <source>
        <dbReference type="Proteomes" id="UP000230161"/>
    </source>
</evidence>
<name>A0A2M9C4E0_9MICO</name>
<dbReference type="EMBL" id="PGFB01000001">
    <property type="protein sequence ID" value="PJJ65401.1"/>
    <property type="molecule type" value="Genomic_DNA"/>
</dbReference>
<gene>
    <name evidence="1" type="ORF">CLV54_0434</name>
</gene>
<comment type="caution">
    <text evidence="1">The sequence shown here is derived from an EMBL/GenBank/DDBJ whole genome shotgun (WGS) entry which is preliminary data.</text>
</comment>
<evidence type="ECO:0000313" key="1">
    <source>
        <dbReference type="EMBL" id="PJJ65401.1"/>
    </source>
</evidence>
<accession>A0A2M9C4E0</accession>